<keyword evidence="1" id="KW-0472">Membrane</keyword>
<gene>
    <name evidence="2" type="ORF">H8K36_14655</name>
</gene>
<evidence type="ECO:0000256" key="1">
    <source>
        <dbReference type="SAM" id="Phobius"/>
    </source>
</evidence>
<keyword evidence="1" id="KW-0812">Transmembrane</keyword>
<proteinExistence type="predicted"/>
<name>A0A923HP55_9BURK</name>
<feature type="transmembrane region" description="Helical" evidence="1">
    <location>
        <begin position="66"/>
        <end position="86"/>
    </location>
</feature>
<accession>A0A923HP55</accession>
<sequence>MHQKFKNLANISIVVSVACFGLATIIKPEGDKYFETSPAAEAIMCLAVAAWIFAFWCYAKAKGRSGWLGILLPMLNIVGLIILLLLKDRSDELEEVSCEKCGGKNLAQDTVCRYCTMPLPVQLLNEEVANTKTN</sequence>
<feature type="transmembrane region" description="Helical" evidence="1">
    <location>
        <begin position="7"/>
        <end position="26"/>
    </location>
</feature>
<dbReference type="RefSeq" id="WP_186917242.1">
    <property type="nucleotide sequence ID" value="NZ_JACOFZ010000006.1"/>
</dbReference>
<dbReference type="EMBL" id="JACOFZ010000006">
    <property type="protein sequence ID" value="MBC3882627.1"/>
    <property type="molecule type" value="Genomic_DNA"/>
</dbReference>
<feature type="transmembrane region" description="Helical" evidence="1">
    <location>
        <begin position="38"/>
        <end position="59"/>
    </location>
</feature>
<keyword evidence="3" id="KW-1185">Reference proteome</keyword>
<dbReference type="AlphaFoldDB" id="A0A923HP55"/>
<evidence type="ECO:0000313" key="2">
    <source>
        <dbReference type="EMBL" id="MBC3882627.1"/>
    </source>
</evidence>
<keyword evidence="1" id="KW-1133">Transmembrane helix</keyword>
<dbReference type="Proteomes" id="UP000627446">
    <property type="component" value="Unassembled WGS sequence"/>
</dbReference>
<dbReference type="PROSITE" id="PS51257">
    <property type="entry name" value="PROKAR_LIPOPROTEIN"/>
    <property type="match status" value="1"/>
</dbReference>
<organism evidence="2 3">
    <name type="scientific">Undibacterium nitidum</name>
    <dbReference type="NCBI Taxonomy" id="2762298"/>
    <lineage>
        <taxon>Bacteria</taxon>
        <taxon>Pseudomonadati</taxon>
        <taxon>Pseudomonadota</taxon>
        <taxon>Betaproteobacteria</taxon>
        <taxon>Burkholderiales</taxon>
        <taxon>Oxalobacteraceae</taxon>
        <taxon>Undibacterium</taxon>
    </lineage>
</organism>
<protein>
    <submittedName>
        <fullName evidence="2">Uncharacterized protein</fullName>
    </submittedName>
</protein>
<comment type="caution">
    <text evidence="2">The sequence shown here is derived from an EMBL/GenBank/DDBJ whole genome shotgun (WGS) entry which is preliminary data.</text>
</comment>
<evidence type="ECO:0000313" key="3">
    <source>
        <dbReference type="Proteomes" id="UP000627446"/>
    </source>
</evidence>
<reference evidence="2" key="1">
    <citation type="submission" date="2020-08" db="EMBL/GenBank/DDBJ databases">
        <title>Novel species isolated from subtropical streams in China.</title>
        <authorList>
            <person name="Lu H."/>
        </authorList>
    </citation>
    <scope>NUCLEOTIDE SEQUENCE</scope>
    <source>
        <strain evidence="2">LX22W</strain>
    </source>
</reference>